<dbReference type="Proteomes" id="UP000830055">
    <property type="component" value="Chromosome"/>
</dbReference>
<dbReference type="EMBL" id="AP025516">
    <property type="protein sequence ID" value="BDD86714.1"/>
    <property type="molecule type" value="Genomic_DNA"/>
</dbReference>
<reference evidence="2 3" key="1">
    <citation type="submission" date="2022-01" db="EMBL/GenBank/DDBJ databases">
        <title>Desulfofustis limnae sp. nov., a novel mesophilic sulfate-reducing bacterium isolated from marsh soil.</title>
        <authorList>
            <person name="Watanabe M."/>
            <person name="Takahashi A."/>
            <person name="Kojima H."/>
            <person name="Fukui M."/>
        </authorList>
    </citation>
    <scope>NUCLEOTIDE SEQUENCE [LARGE SCALE GENOMIC DNA]</scope>
    <source>
        <strain evidence="2 3">PPLL</strain>
    </source>
</reference>
<dbReference type="PANTHER" id="PTHR36573:SF1">
    <property type="entry name" value="INTERMEMBRANE PHOSPHOLIPID TRANSPORT SYSTEM BINDING PROTEIN MLAC"/>
    <property type="match status" value="1"/>
</dbReference>
<protein>
    <recommendedName>
        <fullName evidence="4">ABC transporter substrate-binding protein</fullName>
    </recommendedName>
</protein>
<keyword evidence="3" id="KW-1185">Reference proteome</keyword>
<name>A0ABN6M621_9BACT</name>
<sequence>MKLSVLCIMLLLAVLLLGFSVPVRAEDPGPTEQLRPTIDQVITILLDESLKGSANKPERRRLIMETVSAGFDFREMSRRVLGATWHEISAEQQEYFVKQMTKLLENVYIGKLEEYSGQAVQYVGERVKGKRAQVTTAVEHQGQSFPIHYIMQKEQDRWMVYDINIEGVSLIRNYMEQFRSILRQESFDGLIKIIEDKNRSFNGNDVAA</sequence>
<dbReference type="PIRSF" id="PIRSF004649">
    <property type="entry name" value="MlaC"/>
    <property type="match status" value="1"/>
</dbReference>
<evidence type="ECO:0000313" key="2">
    <source>
        <dbReference type="EMBL" id="BDD86714.1"/>
    </source>
</evidence>
<gene>
    <name evidence="2" type="ORF">DPPLL_10790</name>
</gene>
<evidence type="ECO:0000256" key="1">
    <source>
        <dbReference type="SAM" id="SignalP"/>
    </source>
</evidence>
<dbReference type="Pfam" id="PF05494">
    <property type="entry name" value="MlaC"/>
    <property type="match status" value="1"/>
</dbReference>
<dbReference type="RefSeq" id="WP_284153789.1">
    <property type="nucleotide sequence ID" value="NZ_AP025516.1"/>
</dbReference>
<dbReference type="InterPro" id="IPR042245">
    <property type="entry name" value="Tgt2/MlaC_sf"/>
</dbReference>
<dbReference type="PANTHER" id="PTHR36573">
    <property type="entry name" value="INTERMEMBRANE PHOSPHOLIPID TRANSPORT SYSTEM BINDING PROTEIN MLAC"/>
    <property type="match status" value="1"/>
</dbReference>
<accession>A0ABN6M621</accession>
<organism evidence="2 3">
    <name type="scientific">Desulfofustis limnaeus</name>
    <dbReference type="NCBI Taxonomy" id="2740163"/>
    <lineage>
        <taxon>Bacteria</taxon>
        <taxon>Pseudomonadati</taxon>
        <taxon>Thermodesulfobacteriota</taxon>
        <taxon>Desulfobulbia</taxon>
        <taxon>Desulfobulbales</taxon>
        <taxon>Desulfocapsaceae</taxon>
        <taxon>Desulfofustis</taxon>
    </lineage>
</organism>
<dbReference type="Gene3D" id="3.10.450.710">
    <property type="entry name" value="Tgt2/MlaC"/>
    <property type="match status" value="1"/>
</dbReference>
<evidence type="ECO:0000313" key="3">
    <source>
        <dbReference type="Proteomes" id="UP000830055"/>
    </source>
</evidence>
<keyword evidence="1" id="KW-0732">Signal</keyword>
<evidence type="ECO:0008006" key="4">
    <source>
        <dbReference type="Google" id="ProtNLM"/>
    </source>
</evidence>
<dbReference type="InterPro" id="IPR008869">
    <property type="entry name" value="MlaC/ttg2D"/>
</dbReference>
<proteinExistence type="predicted"/>
<feature type="chain" id="PRO_5047277460" description="ABC transporter substrate-binding protein" evidence="1">
    <location>
        <begin position="26"/>
        <end position="208"/>
    </location>
</feature>
<feature type="signal peptide" evidence="1">
    <location>
        <begin position="1"/>
        <end position="25"/>
    </location>
</feature>